<evidence type="ECO:0000256" key="2">
    <source>
        <dbReference type="ARBA" id="ARBA00011695"/>
    </source>
</evidence>
<dbReference type="PANTHER" id="PTHR21100">
    <property type="entry name" value="PREFOLDIN SUBUNIT 4"/>
    <property type="match status" value="1"/>
</dbReference>
<dbReference type="EMBL" id="UYYF01004465">
    <property type="protein sequence ID" value="VDN04411.1"/>
    <property type="molecule type" value="Genomic_DNA"/>
</dbReference>
<organism evidence="7">
    <name type="scientific">Thelazia callipaeda</name>
    <name type="common">Oriental eyeworm</name>
    <name type="synonym">Parasitic nematode</name>
    <dbReference type="NCBI Taxonomy" id="103827"/>
    <lineage>
        <taxon>Eukaryota</taxon>
        <taxon>Metazoa</taxon>
        <taxon>Ecdysozoa</taxon>
        <taxon>Nematoda</taxon>
        <taxon>Chromadorea</taxon>
        <taxon>Rhabditida</taxon>
        <taxon>Spirurina</taxon>
        <taxon>Spiruromorpha</taxon>
        <taxon>Thelazioidea</taxon>
        <taxon>Thelaziidae</taxon>
        <taxon>Thelazia</taxon>
    </lineage>
</organism>
<dbReference type="PANTHER" id="PTHR21100:SF9">
    <property type="entry name" value="PREFOLDIN SUBUNIT 4"/>
    <property type="match status" value="1"/>
</dbReference>
<dbReference type="GO" id="GO:0006457">
    <property type="term" value="P:protein folding"/>
    <property type="evidence" value="ECO:0007669"/>
    <property type="project" value="UniProtKB-UniRule"/>
</dbReference>
<comment type="subunit">
    <text evidence="2 4">Heterohexamer of two PFD-alpha type and four PFD-beta type subunits.</text>
</comment>
<dbReference type="OMA" id="KFGRAIN"/>
<dbReference type="InterPro" id="IPR009053">
    <property type="entry name" value="Prefoldin"/>
</dbReference>
<dbReference type="Gene3D" id="1.10.287.370">
    <property type="match status" value="1"/>
</dbReference>
<dbReference type="GO" id="GO:0051082">
    <property type="term" value="F:unfolded protein binding"/>
    <property type="evidence" value="ECO:0007669"/>
    <property type="project" value="InterPro"/>
</dbReference>
<reference evidence="7" key="1">
    <citation type="submission" date="2017-02" db="UniProtKB">
        <authorList>
            <consortium name="WormBaseParasite"/>
        </authorList>
    </citation>
    <scope>IDENTIFICATION</scope>
</reference>
<evidence type="ECO:0000313" key="6">
    <source>
        <dbReference type="Proteomes" id="UP000276776"/>
    </source>
</evidence>
<dbReference type="GO" id="GO:0016272">
    <property type="term" value="C:prefoldin complex"/>
    <property type="evidence" value="ECO:0007669"/>
    <property type="project" value="UniProtKB-UniRule"/>
</dbReference>
<comment type="function">
    <text evidence="4">Binds specifically to cytosolic chaperonin (c-CPN) and transfers target proteins to it. Binds to nascent polypeptide chain and promotes folding in an environment in which there are many competing pathways for nonnative proteins.</text>
</comment>
<keyword evidence="6" id="KW-1185">Reference proteome</keyword>
<name>A0A0N5D2A5_THECL</name>
<evidence type="ECO:0000313" key="7">
    <source>
        <dbReference type="WBParaSite" id="TCLT_0000700701-mRNA-1"/>
    </source>
</evidence>
<evidence type="ECO:0000256" key="3">
    <source>
        <dbReference type="ARBA" id="ARBA00023186"/>
    </source>
</evidence>
<dbReference type="SUPFAM" id="SSF46579">
    <property type="entry name" value="Prefoldin"/>
    <property type="match status" value="1"/>
</dbReference>
<reference evidence="5 6" key="2">
    <citation type="submission" date="2018-11" db="EMBL/GenBank/DDBJ databases">
        <authorList>
            <consortium name="Pathogen Informatics"/>
        </authorList>
    </citation>
    <scope>NUCLEOTIDE SEQUENCE [LARGE SCALE GENOMIC DNA]</scope>
</reference>
<dbReference type="Pfam" id="PF01920">
    <property type="entry name" value="Prefoldin_2"/>
    <property type="match status" value="1"/>
</dbReference>
<dbReference type="InterPro" id="IPR002777">
    <property type="entry name" value="PFD_beta-like"/>
</dbReference>
<keyword evidence="3 4" id="KW-0143">Chaperone</keyword>
<dbReference type="OrthoDB" id="10250441at2759"/>
<evidence type="ECO:0000256" key="4">
    <source>
        <dbReference type="PIRNR" id="PIRNR016477"/>
    </source>
</evidence>
<dbReference type="InterPro" id="IPR016661">
    <property type="entry name" value="PFDN4"/>
</dbReference>
<evidence type="ECO:0000256" key="1">
    <source>
        <dbReference type="ARBA" id="ARBA00008045"/>
    </source>
</evidence>
<dbReference type="GO" id="GO:0005737">
    <property type="term" value="C:cytoplasm"/>
    <property type="evidence" value="ECO:0007669"/>
    <property type="project" value="TreeGrafter"/>
</dbReference>
<comment type="similarity">
    <text evidence="1 4">Belongs to the prefoldin subunit beta family.</text>
</comment>
<dbReference type="PIRSF" id="PIRSF016477">
    <property type="entry name" value="Prefoldin_subunit_4"/>
    <property type="match status" value="1"/>
</dbReference>
<gene>
    <name evidence="5" type="ORF">TCLT_LOCUS6996</name>
</gene>
<dbReference type="Proteomes" id="UP000276776">
    <property type="component" value="Unassembled WGS sequence"/>
</dbReference>
<dbReference type="AlphaFoldDB" id="A0A0N5D2A5"/>
<accession>A0A0N5D2A5</accession>
<protein>
    <recommendedName>
        <fullName evidence="4">Prefoldin subunit 4</fullName>
    </recommendedName>
</protein>
<proteinExistence type="inferred from homology"/>
<dbReference type="WBParaSite" id="TCLT_0000700701-mRNA-1">
    <property type="protein sequence ID" value="TCLT_0000700701-mRNA-1"/>
    <property type="gene ID" value="TCLT_0000700701"/>
</dbReference>
<sequence>MTASKVEENIHVTADDQKLINRFARLHQKSIDVREKLDEMTRDLQNMSEASDEIFLLNDCDLQSIPYKTGSIFMHLDQERLQSKLQDMKEYLENQVAVLDEKLKSISRELGSLKAILYGKFGDSINLETDMDD</sequence>
<dbReference type="STRING" id="103827.A0A0N5D2A5"/>
<evidence type="ECO:0000313" key="5">
    <source>
        <dbReference type="EMBL" id="VDN04411.1"/>
    </source>
</evidence>